<sequence>MKQWIGFASLLFALTACQGASDNRTETKVDPESQQQAPSSDPNVPVQQPLDTSTGAAPDSSTVVSYDTSAKARHN</sequence>
<comment type="caution">
    <text evidence="3">The sequence shown here is derived from an EMBL/GenBank/DDBJ whole genome shotgun (WGS) entry which is preliminary data.</text>
</comment>
<gene>
    <name evidence="3" type="ORF">GCM10023184_06680</name>
</gene>
<protein>
    <submittedName>
        <fullName evidence="3">Uncharacterized protein</fullName>
    </submittedName>
</protein>
<evidence type="ECO:0000313" key="4">
    <source>
        <dbReference type="Proteomes" id="UP001501725"/>
    </source>
</evidence>
<feature type="signal peptide" evidence="2">
    <location>
        <begin position="1"/>
        <end position="20"/>
    </location>
</feature>
<evidence type="ECO:0000313" key="3">
    <source>
        <dbReference type="EMBL" id="GAA4321118.1"/>
    </source>
</evidence>
<organism evidence="3 4">
    <name type="scientific">Flaviaesturariibacter amylovorans</name>
    <dbReference type="NCBI Taxonomy" id="1084520"/>
    <lineage>
        <taxon>Bacteria</taxon>
        <taxon>Pseudomonadati</taxon>
        <taxon>Bacteroidota</taxon>
        <taxon>Chitinophagia</taxon>
        <taxon>Chitinophagales</taxon>
        <taxon>Chitinophagaceae</taxon>
        <taxon>Flaviaestuariibacter</taxon>
    </lineage>
</organism>
<feature type="compositionally biased region" description="Polar residues" evidence="1">
    <location>
        <begin position="32"/>
        <end position="68"/>
    </location>
</feature>
<dbReference type="PROSITE" id="PS51257">
    <property type="entry name" value="PROKAR_LIPOPROTEIN"/>
    <property type="match status" value="1"/>
</dbReference>
<name>A0ABP8GBT1_9BACT</name>
<keyword evidence="4" id="KW-1185">Reference proteome</keyword>
<keyword evidence="2" id="KW-0732">Signal</keyword>
<evidence type="ECO:0000256" key="2">
    <source>
        <dbReference type="SAM" id="SignalP"/>
    </source>
</evidence>
<feature type="region of interest" description="Disordered" evidence="1">
    <location>
        <begin position="21"/>
        <end position="75"/>
    </location>
</feature>
<dbReference type="EMBL" id="BAABGY010000002">
    <property type="protein sequence ID" value="GAA4321118.1"/>
    <property type="molecule type" value="Genomic_DNA"/>
</dbReference>
<accession>A0ABP8GBT1</accession>
<evidence type="ECO:0000256" key="1">
    <source>
        <dbReference type="SAM" id="MobiDB-lite"/>
    </source>
</evidence>
<feature type="chain" id="PRO_5046774584" evidence="2">
    <location>
        <begin position="21"/>
        <end position="75"/>
    </location>
</feature>
<reference evidence="4" key="1">
    <citation type="journal article" date="2019" name="Int. J. Syst. Evol. Microbiol.">
        <title>The Global Catalogue of Microorganisms (GCM) 10K type strain sequencing project: providing services to taxonomists for standard genome sequencing and annotation.</title>
        <authorList>
            <consortium name="The Broad Institute Genomics Platform"/>
            <consortium name="The Broad Institute Genome Sequencing Center for Infectious Disease"/>
            <person name="Wu L."/>
            <person name="Ma J."/>
        </authorList>
    </citation>
    <scope>NUCLEOTIDE SEQUENCE [LARGE SCALE GENOMIC DNA]</scope>
    <source>
        <strain evidence="4">JCM 17919</strain>
    </source>
</reference>
<dbReference type="Proteomes" id="UP001501725">
    <property type="component" value="Unassembled WGS sequence"/>
</dbReference>
<proteinExistence type="predicted"/>
<dbReference type="RefSeq" id="WP_345253369.1">
    <property type="nucleotide sequence ID" value="NZ_BAABGY010000002.1"/>
</dbReference>